<feature type="domain" description="Glycosyl transferase family 1" evidence="5">
    <location>
        <begin position="209"/>
        <end position="380"/>
    </location>
</feature>
<dbReference type="AlphaFoldDB" id="A0A4R7FD87"/>
<dbReference type="Pfam" id="PF13579">
    <property type="entry name" value="Glyco_trans_4_4"/>
    <property type="match status" value="1"/>
</dbReference>
<name>A0A4R7FD87_9MICO</name>
<organism evidence="7 8">
    <name type="scientific">Amnibacterium kyonggiense</name>
    <dbReference type="NCBI Taxonomy" id="595671"/>
    <lineage>
        <taxon>Bacteria</taxon>
        <taxon>Bacillati</taxon>
        <taxon>Actinomycetota</taxon>
        <taxon>Actinomycetes</taxon>
        <taxon>Micrococcales</taxon>
        <taxon>Microbacteriaceae</taxon>
        <taxon>Amnibacterium</taxon>
    </lineage>
</organism>
<evidence type="ECO:0000259" key="6">
    <source>
        <dbReference type="Pfam" id="PF13579"/>
    </source>
</evidence>
<feature type="domain" description="Glycosyltransferase subfamily 4-like N-terminal" evidence="6">
    <location>
        <begin position="15"/>
        <end position="198"/>
    </location>
</feature>
<keyword evidence="8" id="KW-1185">Reference proteome</keyword>
<dbReference type="PANTHER" id="PTHR45947">
    <property type="entry name" value="SULFOQUINOVOSYL TRANSFERASE SQD2"/>
    <property type="match status" value="1"/>
</dbReference>
<dbReference type="InterPro" id="IPR028098">
    <property type="entry name" value="Glyco_trans_4-like_N"/>
</dbReference>
<accession>A0A4R7FD87</accession>
<dbReference type="Pfam" id="PF00534">
    <property type="entry name" value="Glycos_transf_1"/>
    <property type="match status" value="1"/>
</dbReference>
<evidence type="ECO:0000256" key="2">
    <source>
        <dbReference type="ARBA" id="ARBA00022676"/>
    </source>
</evidence>
<dbReference type="Proteomes" id="UP000295344">
    <property type="component" value="Unassembled WGS sequence"/>
</dbReference>
<evidence type="ECO:0000256" key="1">
    <source>
        <dbReference type="ARBA" id="ARBA00021292"/>
    </source>
</evidence>
<comment type="caution">
    <text evidence="7">The sequence shown here is derived from an EMBL/GenBank/DDBJ whole genome shotgun (WGS) entry which is preliminary data.</text>
</comment>
<dbReference type="InterPro" id="IPR001296">
    <property type="entry name" value="Glyco_trans_1"/>
</dbReference>
<evidence type="ECO:0000256" key="4">
    <source>
        <dbReference type="SAM" id="MobiDB-lite"/>
    </source>
</evidence>
<dbReference type="EMBL" id="SOAM01000004">
    <property type="protein sequence ID" value="TDS74905.1"/>
    <property type="molecule type" value="Genomic_DNA"/>
</dbReference>
<dbReference type="PANTHER" id="PTHR45947:SF3">
    <property type="entry name" value="SULFOQUINOVOSYL TRANSFERASE SQD2"/>
    <property type="match status" value="1"/>
</dbReference>
<keyword evidence="3 7" id="KW-0808">Transferase</keyword>
<reference evidence="7 8" key="1">
    <citation type="submission" date="2019-03" db="EMBL/GenBank/DDBJ databases">
        <title>Genomic Encyclopedia of Archaeal and Bacterial Type Strains, Phase II (KMG-II): from individual species to whole genera.</title>
        <authorList>
            <person name="Goeker M."/>
        </authorList>
    </citation>
    <scope>NUCLEOTIDE SEQUENCE [LARGE SCALE GENOMIC DNA]</scope>
    <source>
        <strain evidence="7 8">DSM 24782</strain>
    </source>
</reference>
<evidence type="ECO:0000313" key="7">
    <source>
        <dbReference type="EMBL" id="TDS74905.1"/>
    </source>
</evidence>
<dbReference type="OrthoDB" id="3180470at2"/>
<dbReference type="InterPro" id="IPR050194">
    <property type="entry name" value="Glycosyltransferase_grp1"/>
</dbReference>
<sequence>MKIVVVGLNYAPEPTGIAPYTAALSRGLAARGHKVRVITTMPHYPEWRITPGYEGWGRTERLDGVMVRRLRHYVPAQPSGVRRLASEISFGLRAMATRWGRPDVVLFVSPALFSTGLALLRANLGSIPSVVWVQDVYSSGLVETQGGSEGSAVVRFICSVESAVLRKTDGVGVIHARFAEVVKQLGAPAERIEVVRNWTHLQQAVPGDRSADRERLQWRSDETIVLHSGAMGKKQDLDNVIAAGRLADEQGAPVRFVLMGNGGERARLEAAAEGVRSVSFLDPLPADQYQPALRAADALLVNEHAGLRDMAVPSKLTSYFSSGRPVIAATDPSSVTAYEVTAADAGLRIAPATPAELLAAALELRNDSERADELGQNGQRYQQRVLSETAAIDRFETLLARVARSGSALQPAQEDSRLLGRSHAGRGDSEARA</sequence>
<protein>
    <recommendedName>
        <fullName evidence="1">D-inositol 3-phosphate glycosyltransferase</fullName>
    </recommendedName>
</protein>
<dbReference type="GO" id="GO:1901137">
    <property type="term" value="P:carbohydrate derivative biosynthetic process"/>
    <property type="evidence" value="ECO:0007669"/>
    <property type="project" value="UniProtKB-ARBA"/>
</dbReference>
<dbReference type="Gene3D" id="3.40.50.2000">
    <property type="entry name" value="Glycogen Phosphorylase B"/>
    <property type="match status" value="2"/>
</dbReference>
<dbReference type="CDD" id="cd03794">
    <property type="entry name" value="GT4_WbuB-like"/>
    <property type="match status" value="1"/>
</dbReference>
<evidence type="ECO:0000313" key="8">
    <source>
        <dbReference type="Proteomes" id="UP000295344"/>
    </source>
</evidence>
<dbReference type="GO" id="GO:0016758">
    <property type="term" value="F:hexosyltransferase activity"/>
    <property type="evidence" value="ECO:0007669"/>
    <property type="project" value="TreeGrafter"/>
</dbReference>
<dbReference type="NCBIfam" id="NF007640">
    <property type="entry name" value="PRK10307.1"/>
    <property type="match status" value="1"/>
</dbReference>
<dbReference type="RefSeq" id="WP_133767566.1">
    <property type="nucleotide sequence ID" value="NZ_BAAARP010000001.1"/>
</dbReference>
<proteinExistence type="predicted"/>
<feature type="region of interest" description="Disordered" evidence="4">
    <location>
        <begin position="405"/>
        <end position="433"/>
    </location>
</feature>
<evidence type="ECO:0000259" key="5">
    <source>
        <dbReference type="Pfam" id="PF00534"/>
    </source>
</evidence>
<keyword evidence="2" id="KW-0328">Glycosyltransferase</keyword>
<dbReference type="SUPFAM" id="SSF53756">
    <property type="entry name" value="UDP-Glycosyltransferase/glycogen phosphorylase"/>
    <property type="match status" value="1"/>
</dbReference>
<gene>
    <name evidence="7" type="ORF">CLV52_3427</name>
</gene>
<evidence type="ECO:0000256" key="3">
    <source>
        <dbReference type="ARBA" id="ARBA00022679"/>
    </source>
</evidence>